<reference evidence="1" key="1">
    <citation type="submission" date="2020-06" db="EMBL/GenBank/DDBJ databases">
        <title>Draft genome of Bugula neritina, a colonial animal packing powerful symbionts and potential medicines.</title>
        <authorList>
            <person name="Rayko M."/>
        </authorList>
    </citation>
    <scope>NUCLEOTIDE SEQUENCE [LARGE SCALE GENOMIC DNA]</scope>
    <source>
        <strain evidence="1">Kwan_BN1</strain>
    </source>
</reference>
<evidence type="ECO:0000313" key="2">
    <source>
        <dbReference type="Proteomes" id="UP000593567"/>
    </source>
</evidence>
<name>A0A7J7KND9_BUGNE</name>
<gene>
    <name evidence="1" type="ORF">EB796_001999</name>
</gene>
<proteinExistence type="predicted"/>
<accession>A0A7J7KND9</accession>
<organism evidence="1 2">
    <name type="scientific">Bugula neritina</name>
    <name type="common">Brown bryozoan</name>
    <name type="synonym">Sertularia neritina</name>
    <dbReference type="NCBI Taxonomy" id="10212"/>
    <lineage>
        <taxon>Eukaryota</taxon>
        <taxon>Metazoa</taxon>
        <taxon>Spiralia</taxon>
        <taxon>Lophotrochozoa</taxon>
        <taxon>Bryozoa</taxon>
        <taxon>Gymnolaemata</taxon>
        <taxon>Cheilostomatida</taxon>
        <taxon>Flustrina</taxon>
        <taxon>Buguloidea</taxon>
        <taxon>Bugulidae</taxon>
        <taxon>Bugula</taxon>
    </lineage>
</organism>
<evidence type="ECO:0000313" key="1">
    <source>
        <dbReference type="EMBL" id="KAF6039689.1"/>
    </source>
</evidence>
<sequence length="72" mass="8222">MDRINILTKLDTGKVNPVIHNISWTNVYYEERGLVEWNVNIRPASYSRFVAMVRESSGGLTLSEVEVFGYGE</sequence>
<keyword evidence="2" id="KW-1185">Reference proteome</keyword>
<dbReference type="AlphaFoldDB" id="A0A7J7KND9"/>
<dbReference type="Proteomes" id="UP000593567">
    <property type="component" value="Unassembled WGS sequence"/>
</dbReference>
<protein>
    <submittedName>
        <fullName evidence="1">Uncharacterized protein</fullName>
    </submittedName>
</protein>
<dbReference type="EMBL" id="VXIV02000221">
    <property type="protein sequence ID" value="KAF6039689.1"/>
    <property type="molecule type" value="Genomic_DNA"/>
</dbReference>
<comment type="caution">
    <text evidence="1">The sequence shown here is derived from an EMBL/GenBank/DDBJ whole genome shotgun (WGS) entry which is preliminary data.</text>
</comment>